<dbReference type="InterPro" id="IPR018540">
    <property type="entry name" value="Spo0E-like"/>
</dbReference>
<accession>A0ABS6JRY5</accession>
<name>A0ABS6JRY5_9BACI</name>
<comment type="caution">
    <text evidence="1">The sequence shown here is derived from an EMBL/GenBank/DDBJ whole genome shotgun (WGS) entry which is preliminary data.</text>
</comment>
<dbReference type="Proteomes" id="UP000790580">
    <property type="component" value="Unassembled WGS sequence"/>
</dbReference>
<dbReference type="SUPFAM" id="SSF140500">
    <property type="entry name" value="BAS1536-like"/>
    <property type="match status" value="1"/>
</dbReference>
<dbReference type="InterPro" id="IPR036638">
    <property type="entry name" value="HLH_DNA-bd_sf"/>
</dbReference>
<reference evidence="1 2" key="1">
    <citation type="submission" date="2021-06" db="EMBL/GenBank/DDBJ databases">
        <title>Bacillus sp. RD4P76, an endophyte from a halophyte.</title>
        <authorList>
            <person name="Sun J.-Q."/>
        </authorList>
    </citation>
    <scope>NUCLEOTIDE SEQUENCE [LARGE SCALE GENOMIC DNA]</scope>
    <source>
        <strain evidence="1 2">JCM 17098</strain>
    </source>
</reference>
<gene>
    <name evidence="1" type="ORF">KS407_05110</name>
</gene>
<dbReference type="PANTHER" id="PTHR41263:SF1">
    <property type="entry name" value="ASPARTYL-PHOSPHATE PHOSPHATASE YISI"/>
    <property type="match status" value="1"/>
</dbReference>
<dbReference type="InterPro" id="IPR037208">
    <property type="entry name" value="Spo0E-like_sf"/>
</dbReference>
<dbReference type="PANTHER" id="PTHR41263">
    <property type="entry name" value="ASPARTYL-PHOSPHATE PHOSPHATASE YISI"/>
    <property type="match status" value="1"/>
</dbReference>
<dbReference type="EMBL" id="JAHQCR010000021">
    <property type="protein sequence ID" value="MBU9720826.1"/>
    <property type="molecule type" value="Genomic_DNA"/>
</dbReference>
<evidence type="ECO:0000313" key="2">
    <source>
        <dbReference type="Proteomes" id="UP000790580"/>
    </source>
</evidence>
<evidence type="ECO:0000313" key="1">
    <source>
        <dbReference type="EMBL" id="MBU9720826.1"/>
    </source>
</evidence>
<protein>
    <submittedName>
        <fullName evidence="1">Aspartyl-phosphate phosphatase Spo0E family protein</fullName>
    </submittedName>
</protein>
<organism evidence="1 2">
    <name type="scientific">Evansella alkalicola</name>
    <dbReference type="NCBI Taxonomy" id="745819"/>
    <lineage>
        <taxon>Bacteria</taxon>
        <taxon>Bacillati</taxon>
        <taxon>Bacillota</taxon>
        <taxon>Bacilli</taxon>
        <taxon>Bacillales</taxon>
        <taxon>Bacillaceae</taxon>
        <taxon>Evansella</taxon>
    </lineage>
</organism>
<keyword evidence="2" id="KW-1185">Reference proteome</keyword>
<dbReference type="Gene3D" id="4.10.280.10">
    <property type="entry name" value="Helix-loop-helix DNA-binding domain"/>
    <property type="match status" value="1"/>
</dbReference>
<dbReference type="Pfam" id="PF09388">
    <property type="entry name" value="SpoOE-like"/>
    <property type="match status" value="1"/>
</dbReference>
<sequence>MGIQYYLKRQMEEKRSQMIQSAQENGFTSNQTVRYSQELDHLMNMYLRLCVKKSDDEDSLRQAFG</sequence>
<proteinExistence type="predicted"/>
<dbReference type="InterPro" id="IPR053028">
    <property type="entry name" value="Spo0E-like_phosphatase"/>
</dbReference>